<dbReference type="RefSeq" id="XP_041221279.1">
    <property type="nucleotide sequence ID" value="XM_041367839.1"/>
</dbReference>
<dbReference type="EMBL" id="JABBWK010000063">
    <property type="protein sequence ID" value="KAG1895703.1"/>
    <property type="molecule type" value="Genomic_DNA"/>
</dbReference>
<evidence type="ECO:0000313" key="2">
    <source>
        <dbReference type="EMBL" id="KAG1895703.1"/>
    </source>
</evidence>
<feature type="domain" description="DUF6830" evidence="1">
    <location>
        <begin position="136"/>
        <end position="266"/>
    </location>
</feature>
<sequence length="269" mass="30271">MTLGAQTGMKKTIDNWYIPKLELMQSITASTHKVGALIQWSVDATEHAHVSEIKDPARQTNNNDYDPQICRHLDQQDKLWRFAIAMTLKSGVLDPDPKELPVDEGDNEDIAEFDEPSTDQQTALLEGLNCTHVTTNYFIKAKEAATVPHGPSPHPPRTFTADNTTIHLNYSPTCTGMKIDDVADEFNIQDLHDAISNFLRLDVRNRDVIHGAGVSRRLLIDRPSTLPFDHVQVWHTVRLREVSFHDPHVILPVQTLHASPPCPGWLKSQ</sequence>
<comment type="caution">
    <text evidence="2">The sequence shown here is derived from an EMBL/GenBank/DDBJ whole genome shotgun (WGS) entry which is preliminary data.</text>
</comment>
<dbReference type="Proteomes" id="UP001195769">
    <property type="component" value="Unassembled WGS sequence"/>
</dbReference>
<gene>
    <name evidence="2" type="ORF">F5891DRAFT_1193874</name>
</gene>
<dbReference type="GeneID" id="64662137"/>
<dbReference type="InterPro" id="IPR049233">
    <property type="entry name" value="DUF6830"/>
</dbReference>
<evidence type="ECO:0000259" key="1">
    <source>
        <dbReference type="Pfam" id="PF20722"/>
    </source>
</evidence>
<protein>
    <recommendedName>
        <fullName evidence="1">DUF6830 domain-containing protein</fullName>
    </recommendedName>
</protein>
<proteinExistence type="predicted"/>
<dbReference type="AlphaFoldDB" id="A0AAD4DWZ9"/>
<evidence type="ECO:0000313" key="3">
    <source>
        <dbReference type="Proteomes" id="UP001195769"/>
    </source>
</evidence>
<accession>A0AAD4DWZ9</accession>
<reference evidence="2" key="1">
    <citation type="journal article" date="2020" name="New Phytol.">
        <title>Comparative genomics reveals dynamic genome evolution in host specialist ectomycorrhizal fungi.</title>
        <authorList>
            <person name="Lofgren L.A."/>
            <person name="Nguyen N.H."/>
            <person name="Vilgalys R."/>
            <person name="Ruytinx J."/>
            <person name="Liao H.L."/>
            <person name="Branco S."/>
            <person name="Kuo A."/>
            <person name="LaButti K."/>
            <person name="Lipzen A."/>
            <person name="Andreopoulos W."/>
            <person name="Pangilinan J."/>
            <person name="Riley R."/>
            <person name="Hundley H."/>
            <person name="Na H."/>
            <person name="Barry K."/>
            <person name="Grigoriev I.V."/>
            <person name="Stajich J.E."/>
            <person name="Kennedy P.G."/>
        </authorList>
    </citation>
    <scope>NUCLEOTIDE SEQUENCE</scope>
    <source>
        <strain evidence="2">FC203</strain>
    </source>
</reference>
<dbReference type="Pfam" id="PF20722">
    <property type="entry name" value="DUF6830"/>
    <property type="match status" value="1"/>
</dbReference>
<name>A0AAD4DWZ9_9AGAM</name>
<keyword evidence="3" id="KW-1185">Reference proteome</keyword>
<organism evidence="2 3">
    <name type="scientific">Suillus fuscotomentosus</name>
    <dbReference type="NCBI Taxonomy" id="1912939"/>
    <lineage>
        <taxon>Eukaryota</taxon>
        <taxon>Fungi</taxon>
        <taxon>Dikarya</taxon>
        <taxon>Basidiomycota</taxon>
        <taxon>Agaricomycotina</taxon>
        <taxon>Agaricomycetes</taxon>
        <taxon>Agaricomycetidae</taxon>
        <taxon>Boletales</taxon>
        <taxon>Suillineae</taxon>
        <taxon>Suillaceae</taxon>
        <taxon>Suillus</taxon>
    </lineage>
</organism>